<protein>
    <submittedName>
        <fullName evidence="1">Uncharacterized protein</fullName>
    </submittedName>
</protein>
<accession>A0A7X1CQM8</accession>
<evidence type="ECO:0000313" key="2">
    <source>
        <dbReference type="Proteomes" id="UP000535908"/>
    </source>
</evidence>
<proteinExistence type="predicted"/>
<dbReference type="RefSeq" id="WP_185526742.1">
    <property type="nucleotide sequence ID" value="NZ_JAARWN010000014.1"/>
</dbReference>
<gene>
    <name evidence="1" type="ORF">HCA69_12420</name>
</gene>
<dbReference type="EMBL" id="JAARWN010000014">
    <property type="protein sequence ID" value="MBC1937177.1"/>
    <property type="molecule type" value="Genomic_DNA"/>
</dbReference>
<dbReference type="Proteomes" id="UP000535908">
    <property type="component" value="Unassembled WGS sequence"/>
</dbReference>
<comment type="caution">
    <text evidence="1">The sequence shown here is derived from an EMBL/GenBank/DDBJ whole genome shotgun (WGS) entry which is preliminary data.</text>
</comment>
<sequence length="200" mass="23530">MAGRKDKYDTHVHPRLFEIERWARDGLTEVEMCKRLGVAVSSFNKYKNKSTELTEALKKGKAIADYEVEDSLFKRALGYRTEEKTYLTREMSAEEYDDYVSAEVAIWDERNPDATREQRWAFIATIPRTQRVLEKVIVKDVVADTTAAIFWLKNRKPDEWRDKQDIEHSGGLDIKKQYAEMSDEELEELTARYEKINRSH</sequence>
<evidence type="ECO:0000313" key="1">
    <source>
        <dbReference type="EMBL" id="MBC1937177.1"/>
    </source>
</evidence>
<name>A0A7X1CQM8_9LIST</name>
<organism evidence="1 2">
    <name type="scientific">Listeria grandensis</name>
    <dbReference type="NCBI Taxonomy" id="1494963"/>
    <lineage>
        <taxon>Bacteria</taxon>
        <taxon>Bacillati</taxon>
        <taxon>Bacillota</taxon>
        <taxon>Bacilli</taxon>
        <taxon>Bacillales</taxon>
        <taxon>Listeriaceae</taxon>
        <taxon>Listeria</taxon>
    </lineage>
</organism>
<dbReference type="AlphaFoldDB" id="A0A7X1CQM8"/>
<reference evidence="1 2" key="1">
    <citation type="submission" date="2020-03" db="EMBL/GenBank/DDBJ databases">
        <title>Soil Listeria distribution.</title>
        <authorList>
            <person name="Liao J."/>
            <person name="Wiedmann M."/>
        </authorList>
    </citation>
    <scope>NUCLEOTIDE SEQUENCE [LARGE SCALE GENOMIC DNA]</scope>
    <source>
        <strain evidence="1 2">FSL L7-0741</strain>
    </source>
</reference>